<keyword evidence="2" id="KW-1185">Reference proteome</keyword>
<dbReference type="Proteomes" id="UP000024635">
    <property type="component" value="Unassembled WGS sequence"/>
</dbReference>
<organism evidence="1 2">
    <name type="scientific">Ancylostoma ceylanicum</name>
    <dbReference type="NCBI Taxonomy" id="53326"/>
    <lineage>
        <taxon>Eukaryota</taxon>
        <taxon>Metazoa</taxon>
        <taxon>Ecdysozoa</taxon>
        <taxon>Nematoda</taxon>
        <taxon>Chromadorea</taxon>
        <taxon>Rhabditida</taxon>
        <taxon>Rhabditina</taxon>
        <taxon>Rhabditomorpha</taxon>
        <taxon>Strongyloidea</taxon>
        <taxon>Ancylostomatidae</taxon>
        <taxon>Ancylostomatinae</taxon>
        <taxon>Ancylostoma</taxon>
    </lineage>
</organism>
<gene>
    <name evidence="1" type="primary">Acey_s0115.g468</name>
    <name evidence="1" type="ORF">Y032_0115g468</name>
</gene>
<comment type="caution">
    <text evidence="1">The sequence shown here is derived from an EMBL/GenBank/DDBJ whole genome shotgun (WGS) entry which is preliminary data.</text>
</comment>
<sequence>MFRTAMGVSPGPQDRATSLDLVSQIAESNGYQIKQGRHARHRSSEQEGATKIPFRLPFISDRVRKAVRAGWQEAGLQDSVRVVEIPPANLKRQLVRNRIYDRPCGTSDCVICPSGRQKDCMVSGVSYLITCKSCGEEYTGKTGSPLCTRIKERLEGLAKIKADTPLGAHRRQCHENAPLTITATIFSHEPDALARKTLEAFWIMARN</sequence>
<reference evidence="2" key="1">
    <citation type="journal article" date="2015" name="Nat. Genet.">
        <title>The genome and transcriptome of the zoonotic hookworm Ancylostoma ceylanicum identify infection-specific gene families.</title>
        <authorList>
            <person name="Schwarz E.M."/>
            <person name="Hu Y."/>
            <person name="Antoshechkin I."/>
            <person name="Miller M.M."/>
            <person name="Sternberg P.W."/>
            <person name="Aroian R.V."/>
        </authorList>
    </citation>
    <scope>NUCLEOTIDE SEQUENCE</scope>
    <source>
        <strain evidence="2">HY135</strain>
    </source>
</reference>
<name>A0A016TBS5_9BILA</name>
<evidence type="ECO:0000313" key="1">
    <source>
        <dbReference type="EMBL" id="EYC00434.1"/>
    </source>
</evidence>
<dbReference type="EMBL" id="JARK01001451">
    <property type="protein sequence ID" value="EYC00434.1"/>
    <property type="molecule type" value="Genomic_DNA"/>
</dbReference>
<evidence type="ECO:0008006" key="3">
    <source>
        <dbReference type="Google" id="ProtNLM"/>
    </source>
</evidence>
<accession>A0A016TBS5</accession>
<proteinExistence type="predicted"/>
<dbReference type="AlphaFoldDB" id="A0A016TBS5"/>
<evidence type="ECO:0000313" key="2">
    <source>
        <dbReference type="Proteomes" id="UP000024635"/>
    </source>
</evidence>
<protein>
    <recommendedName>
        <fullName evidence="3">GIY-YIG domain-containing protein</fullName>
    </recommendedName>
</protein>